<gene>
    <name evidence="1" type="ORF">SAMN06297144_1249</name>
</gene>
<proteinExistence type="predicted"/>
<dbReference type="EMBL" id="OBMI01000001">
    <property type="protein sequence ID" value="SOB80812.1"/>
    <property type="molecule type" value="Genomic_DNA"/>
</dbReference>
<dbReference type="OrthoDB" id="214150at2"/>
<evidence type="ECO:0000313" key="1">
    <source>
        <dbReference type="EMBL" id="SOB80812.1"/>
    </source>
</evidence>
<dbReference type="AlphaFoldDB" id="A0A285QL60"/>
<dbReference type="Gene3D" id="3.90.1150.200">
    <property type="match status" value="1"/>
</dbReference>
<organism evidence="1 2">
    <name type="scientific">Sphingomonas guangdongensis</name>
    <dbReference type="NCBI Taxonomy" id="1141890"/>
    <lineage>
        <taxon>Bacteria</taxon>
        <taxon>Pseudomonadati</taxon>
        <taxon>Pseudomonadota</taxon>
        <taxon>Alphaproteobacteria</taxon>
        <taxon>Sphingomonadales</taxon>
        <taxon>Sphingomonadaceae</taxon>
        <taxon>Sphingomonas</taxon>
    </lineage>
</organism>
<keyword evidence="2" id="KW-1185">Reference proteome</keyword>
<sequence>MTDPLVDAYIAAAAPFARPILGWLRARVHAACFDVTESIKWGRPFFSVAGRPLAGMAAFSAHASFRLWNGDGQFGRLITLGDLPDAATMEAMIAAAAAAAPRPRVNRVADGAAADAAVPPALAAALADDAVARATFDAFPPGQRREYCEWIGEAKRPETRDKRVVEAIAWLREGKRRNWKYERR</sequence>
<reference evidence="1 2" key="1">
    <citation type="submission" date="2017-07" db="EMBL/GenBank/DDBJ databases">
        <authorList>
            <person name="Sun Z.S."/>
            <person name="Albrecht U."/>
            <person name="Echele G."/>
            <person name="Lee C.C."/>
        </authorList>
    </citation>
    <scope>NUCLEOTIDE SEQUENCE [LARGE SCALE GENOMIC DNA]</scope>
    <source>
        <strain evidence="1 2">CGMCC 1.12672</strain>
    </source>
</reference>
<name>A0A285QL60_9SPHN</name>
<dbReference type="Proteomes" id="UP000219494">
    <property type="component" value="Unassembled WGS sequence"/>
</dbReference>
<accession>A0A285QL60</accession>
<dbReference type="RefSeq" id="WP_097063047.1">
    <property type="nucleotide sequence ID" value="NZ_OBMI01000001.1"/>
</dbReference>
<dbReference type="SUPFAM" id="SSF159888">
    <property type="entry name" value="YdhG-like"/>
    <property type="match status" value="1"/>
</dbReference>
<dbReference type="Pfam" id="PF13376">
    <property type="entry name" value="OmdA"/>
    <property type="match status" value="1"/>
</dbReference>
<evidence type="ECO:0000313" key="2">
    <source>
        <dbReference type="Proteomes" id="UP000219494"/>
    </source>
</evidence>
<protein>
    <submittedName>
        <fullName evidence="1">Uncharacterized conserved protein YdeI, YjbR/CyaY-like superfamily, DUF1801 family</fullName>
    </submittedName>
</protein>